<organism evidence="1 2">
    <name type="scientific">Streptodolium elevatio</name>
    <dbReference type="NCBI Taxonomy" id="3157996"/>
    <lineage>
        <taxon>Bacteria</taxon>
        <taxon>Bacillati</taxon>
        <taxon>Actinomycetota</taxon>
        <taxon>Actinomycetes</taxon>
        <taxon>Kitasatosporales</taxon>
        <taxon>Streptomycetaceae</taxon>
        <taxon>Streptodolium</taxon>
    </lineage>
</organism>
<name>A0ABV3DGW5_9ACTN</name>
<evidence type="ECO:0008006" key="3">
    <source>
        <dbReference type="Google" id="ProtNLM"/>
    </source>
</evidence>
<gene>
    <name evidence="1" type="ORF">AB0C36_12955</name>
</gene>
<reference evidence="1 2" key="1">
    <citation type="submission" date="2024-06" db="EMBL/GenBank/DDBJ databases">
        <title>The Natural Products Discovery Center: Release of the First 8490 Sequenced Strains for Exploring Actinobacteria Biosynthetic Diversity.</title>
        <authorList>
            <person name="Kalkreuter E."/>
            <person name="Kautsar S.A."/>
            <person name="Yang D."/>
            <person name="Bader C.D."/>
            <person name="Teijaro C.N."/>
            <person name="Fluegel L."/>
            <person name="Davis C.M."/>
            <person name="Simpson J.R."/>
            <person name="Lauterbach L."/>
            <person name="Steele A.D."/>
            <person name="Gui C."/>
            <person name="Meng S."/>
            <person name="Li G."/>
            <person name="Viehrig K."/>
            <person name="Ye F."/>
            <person name="Su P."/>
            <person name="Kiefer A.F."/>
            <person name="Nichols A."/>
            <person name="Cepeda A.J."/>
            <person name="Yan W."/>
            <person name="Fan B."/>
            <person name="Jiang Y."/>
            <person name="Adhikari A."/>
            <person name="Zheng C.-J."/>
            <person name="Schuster L."/>
            <person name="Cowan T.M."/>
            <person name="Smanski M.J."/>
            <person name="Chevrette M.G."/>
            <person name="De Carvalho L.P.S."/>
            <person name="Shen B."/>
        </authorList>
    </citation>
    <scope>NUCLEOTIDE SEQUENCE [LARGE SCALE GENOMIC DNA]</scope>
    <source>
        <strain evidence="1 2">NPDC048946</strain>
    </source>
</reference>
<sequence>MMIRRHAAVAGAVVLGAFALTGCEKPTPIVTLVNGSDSVAIEESCSKSDLADEAKTRECSKDSKVLKVTTGTTLRVGVDKELADSGWKLQIGERESDVIKDKTFQNMYTVPEDAFEDEKQIQVAVVKVNKAGDSVGAWTFVLEKK</sequence>
<dbReference type="EMBL" id="JBEZFP010000026">
    <property type="protein sequence ID" value="MEU8134409.1"/>
    <property type="molecule type" value="Genomic_DNA"/>
</dbReference>
<evidence type="ECO:0000313" key="1">
    <source>
        <dbReference type="EMBL" id="MEU8134409.1"/>
    </source>
</evidence>
<keyword evidence="2" id="KW-1185">Reference proteome</keyword>
<dbReference type="Proteomes" id="UP001551482">
    <property type="component" value="Unassembled WGS sequence"/>
</dbReference>
<dbReference type="PROSITE" id="PS51257">
    <property type="entry name" value="PROKAR_LIPOPROTEIN"/>
    <property type="match status" value="1"/>
</dbReference>
<comment type="caution">
    <text evidence="1">The sequence shown here is derived from an EMBL/GenBank/DDBJ whole genome shotgun (WGS) entry which is preliminary data.</text>
</comment>
<protein>
    <recommendedName>
        <fullName evidence="3">DUF2771 domain-containing protein</fullName>
    </recommendedName>
</protein>
<dbReference type="RefSeq" id="WP_358353033.1">
    <property type="nucleotide sequence ID" value="NZ_JBEZFP010000026.1"/>
</dbReference>
<accession>A0ABV3DGW5</accession>
<proteinExistence type="predicted"/>
<evidence type="ECO:0000313" key="2">
    <source>
        <dbReference type="Proteomes" id="UP001551482"/>
    </source>
</evidence>